<sequence length="133" mass="14418">MLSKFGLFKDYASVNTVKKGFNLAGLLVSGYEVYSNALQEDNPLFVFGFLAHGYTLLSLRDNASDVEKNAALLLNSSLVSCLIISLLIDSKVLPVPVQVVDLGVHLLNILTAPLPNGNEENHEQEATAQAKMK</sequence>
<name>A0A3A5L5T1_9GAMM</name>
<dbReference type="GeneID" id="48947156"/>
<dbReference type="Proteomes" id="UP000251035">
    <property type="component" value="Unassembled WGS sequence"/>
</dbReference>
<reference evidence="2 5" key="3">
    <citation type="submission" date="2018-09" db="EMBL/GenBank/DDBJ databases">
        <title>Draft genome sequences of Legionella taurinensis isolated from water samples.</title>
        <authorList>
            <person name="Chakeri A."/>
            <person name="Allerberger F."/>
            <person name="Kundi M."/>
            <person name="Ruppitsch W."/>
            <person name="Schmid D."/>
        </authorList>
    </citation>
    <scope>NUCLEOTIDE SEQUENCE [LARGE SCALE GENOMIC DNA]</scope>
    <source>
        <strain evidence="2 5">4570-18-6</strain>
    </source>
</reference>
<evidence type="ECO:0000313" key="4">
    <source>
        <dbReference type="Proteomes" id="UP000251035"/>
    </source>
</evidence>
<gene>
    <name evidence="2" type="ORF">D6J04_03805</name>
    <name evidence="1" type="ORF">DB745_08285</name>
    <name evidence="3" type="ORF">DIZ81_04870</name>
</gene>
<dbReference type="Proteomes" id="UP000270757">
    <property type="component" value="Unassembled WGS sequence"/>
</dbReference>
<evidence type="ECO:0000313" key="6">
    <source>
        <dbReference type="Proteomes" id="UP000306421"/>
    </source>
</evidence>
<dbReference type="EMBL" id="QCXM01000007">
    <property type="protein sequence ID" value="PUT47326.1"/>
    <property type="molecule type" value="Genomic_DNA"/>
</dbReference>
<comment type="caution">
    <text evidence="2">The sequence shown here is derived from an EMBL/GenBank/DDBJ whole genome shotgun (WGS) entry which is preliminary data.</text>
</comment>
<organism evidence="2 5">
    <name type="scientific">Legionella taurinensis</name>
    <dbReference type="NCBI Taxonomy" id="70611"/>
    <lineage>
        <taxon>Bacteria</taxon>
        <taxon>Pseudomonadati</taxon>
        <taxon>Pseudomonadota</taxon>
        <taxon>Gammaproteobacteria</taxon>
        <taxon>Legionellales</taxon>
        <taxon>Legionellaceae</taxon>
        <taxon>Legionella</taxon>
    </lineage>
</organism>
<dbReference type="EMBL" id="QZWB01000003">
    <property type="protein sequence ID" value="RJT48233.1"/>
    <property type="molecule type" value="Genomic_DNA"/>
</dbReference>
<dbReference type="OrthoDB" id="5652701at2"/>
<accession>A0A3A5L5T1</accession>
<dbReference type="RefSeq" id="WP_108291881.1">
    <property type="nucleotide sequence ID" value="NZ_CAAAIR010000002.1"/>
</dbReference>
<dbReference type="EMBL" id="QFGG01000003">
    <property type="protein sequence ID" value="TID44830.1"/>
    <property type="molecule type" value="Genomic_DNA"/>
</dbReference>
<evidence type="ECO:0000313" key="5">
    <source>
        <dbReference type="Proteomes" id="UP000270757"/>
    </source>
</evidence>
<evidence type="ECO:0000313" key="2">
    <source>
        <dbReference type="EMBL" id="RJT48233.1"/>
    </source>
</evidence>
<reference evidence="1 4" key="1">
    <citation type="submission" date="2018-04" db="EMBL/GenBank/DDBJ databases">
        <title>Whole genome sequence comparison of clinical and drinking water Legionella pneumophila isolates associated with the Flint Water Crisis.</title>
        <authorList>
            <person name="Garner E."/>
            <person name="Brown C."/>
            <person name="Schwake O."/>
            <person name="Coil D."/>
            <person name="Jospin G."/>
            <person name="Eisen J."/>
            <person name="Edwards M."/>
            <person name="Pruden A."/>
        </authorList>
    </citation>
    <scope>NUCLEOTIDE SEQUENCE [LARGE SCALE GENOMIC DNA]</scope>
    <source>
        <strain evidence="1 4">Genessee03</strain>
    </source>
</reference>
<evidence type="ECO:0000313" key="3">
    <source>
        <dbReference type="EMBL" id="TID44830.1"/>
    </source>
</evidence>
<protein>
    <submittedName>
        <fullName evidence="2">Uncharacterized protein</fullName>
    </submittedName>
</protein>
<proteinExistence type="predicted"/>
<dbReference type="AlphaFoldDB" id="A0A3A5L5T1"/>
<evidence type="ECO:0000313" key="1">
    <source>
        <dbReference type="EMBL" id="PUT47326.1"/>
    </source>
</evidence>
<dbReference type="Proteomes" id="UP000306421">
    <property type="component" value="Unassembled WGS sequence"/>
</dbReference>
<keyword evidence="4" id="KW-1185">Reference proteome</keyword>
<reference evidence="3 6" key="2">
    <citation type="submission" date="2018-04" db="EMBL/GenBank/DDBJ databases">
        <title>Whole genome sequence comparison of clinical and drinking water Legionella pneumophila isolates.</title>
        <authorList>
            <person name="Garner E."/>
        </authorList>
    </citation>
    <scope>NUCLEOTIDE SEQUENCE [LARGE SCALE GENOMIC DNA]</scope>
    <source>
        <strain evidence="3 6">WH02</strain>
    </source>
</reference>